<dbReference type="InterPro" id="IPR009057">
    <property type="entry name" value="Homeodomain-like_sf"/>
</dbReference>
<keyword evidence="6" id="KW-1185">Reference proteome</keyword>
<dbReference type="Proteomes" id="UP000609323">
    <property type="component" value="Unassembled WGS sequence"/>
</dbReference>
<name>A0ABQ1FWN4_9BACL</name>
<dbReference type="InterPro" id="IPR018060">
    <property type="entry name" value="HTH_AraC"/>
</dbReference>
<dbReference type="SUPFAM" id="SSF46689">
    <property type="entry name" value="Homeodomain-like"/>
    <property type="match status" value="2"/>
</dbReference>
<dbReference type="SMART" id="SM00342">
    <property type="entry name" value="HTH_ARAC"/>
    <property type="match status" value="1"/>
</dbReference>
<dbReference type="SUPFAM" id="SSF55136">
    <property type="entry name" value="Probable bacterial effector-binding domain"/>
    <property type="match status" value="1"/>
</dbReference>
<evidence type="ECO:0000256" key="3">
    <source>
        <dbReference type="ARBA" id="ARBA00023163"/>
    </source>
</evidence>
<dbReference type="RefSeq" id="WP_094095253.1">
    <property type="nucleotide sequence ID" value="NZ_BMHF01000004.1"/>
</dbReference>
<dbReference type="PANTHER" id="PTHR47504:SF5">
    <property type="entry name" value="RIGHT ORIGIN-BINDING PROTEIN"/>
    <property type="match status" value="1"/>
</dbReference>
<dbReference type="PRINTS" id="PR00032">
    <property type="entry name" value="HTHARAC"/>
</dbReference>
<keyword evidence="2" id="KW-0238">DNA-binding</keyword>
<protein>
    <submittedName>
        <fullName evidence="5">AraC family transcriptional regulator</fullName>
    </submittedName>
</protein>
<gene>
    <name evidence="5" type="ORF">GCM10010917_17310</name>
</gene>
<evidence type="ECO:0000313" key="5">
    <source>
        <dbReference type="EMBL" id="GGA32718.1"/>
    </source>
</evidence>
<dbReference type="InterPro" id="IPR011256">
    <property type="entry name" value="Reg_factor_effector_dom_sf"/>
</dbReference>
<comment type="caution">
    <text evidence="5">The sequence shown here is derived from an EMBL/GenBank/DDBJ whole genome shotgun (WGS) entry which is preliminary data.</text>
</comment>
<organism evidence="5 6">
    <name type="scientific">Paenibacillus physcomitrellae</name>
    <dbReference type="NCBI Taxonomy" id="1619311"/>
    <lineage>
        <taxon>Bacteria</taxon>
        <taxon>Bacillati</taxon>
        <taxon>Bacillota</taxon>
        <taxon>Bacilli</taxon>
        <taxon>Bacillales</taxon>
        <taxon>Paenibacillaceae</taxon>
        <taxon>Paenibacillus</taxon>
    </lineage>
</organism>
<accession>A0ABQ1FWN4</accession>
<evidence type="ECO:0000313" key="6">
    <source>
        <dbReference type="Proteomes" id="UP000609323"/>
    </source>
</evidence>
<evidence type="ECO:0000256" key="2">
    <source>
        <dbReference type="ARBA" id="ARBA00023125"/>
    </source>
</evidence>
<sequence>MNNKVIIQRVIDYIEDHLADELTLAELAEKAHYSEYHFHRMFQFFTGTTVMSYIRLRRLNRAAALIAETQRKVLDIALECGFRSHETFSRNFRKNFGIQPSEQRRKGITLPVTAGLQLLTCAGTGQQFDEWGDWKMDFKHVTLPATRIIGYRIETTVDHGQNSKDIPAFWQHYLANKLWENIPGKLNNVELGVCTESTPGGKFGYVIGYQVGPDTAVPDSLVEYFIPEQEYAVFTTPKAGPDEFVAAIQNTWNYVFTEWFPSSGFEHAMAPEIEWYDERCMTDGDKEMDIYVPIKPASKPQQEQ</sequence>
<dbReference type="PROSITE" id="PS01124">
    <property type="entry name" value="HTH_ARAC_FAMILY_2"/>
    <property type="match status" value="1"/>
</dbReference>
<dbReference type="PANTHER" id="PTHR47504">
    <property type="entry name" value="RIGHT ORIGIN-BINDING PROTEIN"/>
    <property type="match status" value="1"/>
</dbReference>
<dbReference type="EMBL" id="BMHF01000004">
    <property type="protein sequence ID" value="GGA32718.1"/>
    <property type="molecule type" value="Genomic_DNA"/>
</dbReference>
<dbReference type="InterPro" id="IPR020449">
    <property type="entry name" value="Tscrpt_reg_AraC-type_HTH"/>
</dbReference>
<dbReference type="Pfam" id="PF12833">
    <property type="entry name" value="HTH_18"/>
    <property type="match status" value="1"/>
</dbReference>
<dbReference type="InterPro" id="IPR050959">
    <property type="entry name" value="MarA-like"/>
</dbReference>
<dbReference type="SMART" id="SM00871">
    <property type="entry name" value="AraC_E_bind"/>
    <property type="match status" value="1"/>
</dbReference>
<dbReference type="Pfam" id="PF14526">
    <property type="entry name" value="Cass2"/>
    <property type="match status" value="1"/>
</dbReference>
<dbReference type="Gene3D" id="3.20.80.10">
    <property type="entry name" value="Regulatory factor, effector binding domain"/>
    <property type="match status" value="1"/>
</dbReference>
<keyword evidence="3" id="KW-0804">Transcription</keyword>
<keyword evidence="1" id="KW-0805">Transcription regulation</keyword>
<dbReference type="InterPro" id="IPR029441">
    <property type="entry name" value="Cass2"/>
</dbReference>
<dbReference type="InterPro" id="IPR010499">
    <property type="entry name" value="AraC_E-bd"/>
</dbReference>
<proteinExistence type="predicted"/>
<feature type="domain" description="HTH araC/xylS-type" evidence="4">
    <location>
        <begin position="8"/>
        <end position="106"/>
    </location>
</feature>
<evidence type="ECO:0000259" key="4">
    <source>
        <dbReference type="PROSITE" id="PS01124"/>
    </source>
</evidence>
<evidence type="ECO:0000256" key="1">
    <source>
        <dbReference type="ARBA" id="ARBA00023015"/>
    </source>
</evidence>
<dbReference type="Gene3D" id="1.10.10.60">
    <property type="entry name" value="Homeodomain-like"/>
    <property type="match status" value="2"/>
</dbReference>
<reference evidence="6" key="1">
    <citation type="journal article" date="2019" name="Int. J. Syst. Evol. Microbiol.">
        <title>The Global Catalogue of Microorganisms (GCM) 10K type strain sequencing project: providing services to taxonomists for standard genome sequencing and annotation.</title>
        <authorList>
            <consortium name="The Broad Institute Genomics Platform"/>
            <consortium name="The Broad Institute Genome Sequencing Center for Infectious Disease"/>
            <person name="Wu L."/>
            <person name="Ma J."/>
        </authorList>
    </citation>
    <scope>NUCLEOTIDE SEQUENCE [LARGE SCALE GENOMIC DNA]</scope>
    <source>
        <strain evidence="6">CGMCC 1.15044</strain>
    </source>
</reference>